<dbReference type="AlphaFoldDB" id="A0A853F0Q0"/>
<protein>
    <submittedName>
        <fullName evidence="1">PmoA family protein</fullName>
    </submittedName>
</protein>
<gene>
    <name evidence="1" type="ORF">HZZ10_17950</name>
</gene>
<dbReference type="Pfam" id="PF14100">
    <property type="entry name" value="DUF6807"/>
    <property type="match status" value="1"/>
</dbReference>
<evidence type="ECO:0000313" key="2">
    <source>
        <dbReference type="Proteomes" id="UP000561011"/>
    </source>
</evidence>
<accession>A0A853F0Q0</accession>
<sequence>MTRLTLSDDGAALTVRLAANPGGGEPVDLLRYVYRPTDVQLESPRPYFHPLRTVGGDLVSLFRPHDHVWHKGIAWSLPNVGPHNFWGGPTYVRGQDYVQLDNDGSMVHEGFTAERADDDGVSVTESLVWVTQAGERVVKEVRSFTVSLADPAASVPEAPELATSAPAEADTVPSEAAPGPAWVLTFQTTMTNISSGPLPIGSPTTNGRENAGYGGLFWRGPRSFTGGTILAPGFAGGEEIRGQRAPWVGFTGTHDESARRSTLVMVDSSDNPRGPSSPGLDPEWFARNEWFACVCAAPAFSEEIPFAPEESLTFRYAVVIADGGADAEGGAALAQIGSAALASRGSLAGRRG</sequence>
<dbReference type="Proteomes" id="UP000561011">
    <property type="component" value="Unassembled WGS sequence"/>
</dbReference>
<dbReference type="EMBL" id="JACBYE010000072">
    <property type="protein sequence ID" value="NYS95392.1"/>
    <property type="molecule type" value="Genomic_DNA"/>
</dbReference>
<reference evidence="1 2" key="1">
    <citation type="submission" date="2020-07" db="EMBL/GenBank/DDBJ databases">
        <title>MOT database genomes.</title>
        <authorList>
            <person name="Joseph S."/>
            <person name="Aduse-Opoku J."/>
            <person name="Hashim A."/>
            <person name="Wade W."/>
            <person name="Curtis M."/>
        </authorList>
    </citation>
    <scope>NUCLEOTIDE SEQUENCE [LARGE SCALE GENOMIC DNA]</scope>
    <source>
        <strain evidence="1 2">DSM 100099</strain>
    </source>
</reference>
<evidence type="ECO:0000313" key="1">
    <source>
        <dbReference type="EMBL" id="NYS95392.1"/>
    </source>
</evidence>
<dbReference type="InterPro" id="IPR029475">
    <property type="entry name" value="DUF6807"/>
</dbReference>
<organism evidence="1 2">
    <name type="scientific">Sanguibacter inulinus</name>
    <dbReference type="NCBI Taxonomy" id="60922"/>
    <lineage>
        <taxon>Bacteria</taxon>
        <taxon>Bacillati</taxon>
        <taxon>Actinomycetota</taxon>
        <taxon>Actinomycetes</taxon>
        <taxon>Micrococcales</taxon>
        <taxon>Sanguibacteraceae</taxon>
        <taxon>Sanguibacter</taxon>
    </lineage>
</organism>
<dbReference type="RefSeq" id="WP_179914557.1">
    <property type="nucleotide sequence ID" value="NZ_JACBYE010000072.1"/>
</dbReference>
<name>A0A853F0Q0_9MICO</name>
<proteinExistence type="predicted"/>
<keyword evidence="2" id="KW-1185">Reference proteome</keyword>
<comment type="caution">
    <text evidence="1">The sequence shown here is derived from an EMBL/GenBank/DDBJ whole genome shotgun (WGS) entry which is preliminary data.</text>
</comment>